<proteinExistence type="predicted"/>
<dbReference type="Proteomes" id="UP000646548">
    <property type="component" value="Unassembled WGS sequence"/>
</dbReference>
<sequence>MELRMRQGMAMFTPLITVRLRSALSLPPRGVTPQTPSSKVESGSLQFISGGASPPSARGGAGQAPAGGPTVAGLRWNWIL</sequence>
<dbReference type="AlphaFoldDB" id="A0A834C137"/>
<reference evidence="2" key="1">
    <citation type="journal article" name="BMC Genomics">
        <title>Long-read sequencing and de novo genome assembly of marine medaka (Oryzias melastigma).</title>
        <authorList>
            <person name="Liang P."/>
            <person name="Saqib H.S.A."/>
            <person name="Ni X."/>
            <person name="Shen Y."/>
        </authorList>
    </citation>
    <scope>NUCLEOTIDE SEQUENCE</scope>
    <source>
        <strain evidence="2">Bigg-433</strain>
    </source>
</reference>
<feature type="region of interest" description="Disordered" evidence="1">
    <location>
        <begin position="27"/>
        <end position="69"/>
    </location>
</feature>
<feature type="compositionally biased region" description="Low complexity" evidence="1">
    <location>
        <begin position="49"/>
        <end position="69"/>
    </location>
</feature>
<accession>A0A834C137</accession>
<evidence type="ECO:0000313" key="3">
    <source>
        <dbReference type="Proteomes" id="UP000646548"/>
    </source>
</evidence>
<feature type="compositionally biased region" description="Polar residues" evidence="1">
    <location>
        <begin position="32"/>
        <end position="47"/>
    </location>
</feature>
<comment type="caution">
    <text evidence="2">The sequence shown here is derived from an EMBL/GenBank/DDBJ whole genome shotgun (WGS) entry which is preliminary data.</text>
</comment>
<organism evidence="2 3">
    <name type="scientific">Oryzias melastigma</name>
    <name type="common">Marine medaka</name>
    <dbReference type="NCBI Taxonomy" id="30732"/>
    <lineage>
        <taxon>Eukaryota</taxon>
        <taxon>Metazoa</taxon>
        <taxon>Chordata</taxon>
        <taxon>Craniata</taxon>
        <taxon>Vertebrata</taxon>
        <taxon>Euteleostomi</taxon>
        <taxon>Actinopterygii</taxon>
        <taxon>Neopterygii</taxon>
        <taxon>Teleostei</taxon>
        <taxon>Neoteleostei</taxon>
        <taxon>Acanthomorphata</taxon>
        <taxon>Ovalentaria</taxon>
        <taxon>Atherinomorphae</taxon>
        <taxon>Beloniformes</taxon>
        <taxon>Adrianichthyidae</taxon>
        <taxon>Oryziinae</taxon>
        <taxon>Oryzias</taxon>
    </lineage>
</organism>
<protein>
    <submittedName>
        <fullName evidence="2">Uncharacterized protein</fullName>
    </submittedName>
</protein>
<name>A0A834C137_ORYME</name>
<evidence type="ECO:0000256" key="1">
    <source>
        <dbReference type="SAM" id="MobiDB-lite"/>
    </source>
</evidence>
<evidence type="ECO:0000313" key="2">
    <source>
        <dbReference type="EMBL" id="KAF6720835.1"/>
    </source>
</evidence>
<gene>
    <name evidence="2" type="ORF">FQA47_010905</name>
</gene>
<dbReference type="EMBL" id="WKFB01000511">
    <property type="protein sequence ID" value="KAF6720835.1"/>
    <property type="molecule type" value="Genomic_DNA"/>
</dbReference>